<dbReference type="AlphaFoldDB" id="A0A0G1LUT1"/>
<dbReference type="CDD" id="cd02440">
    <property type="entry name" value="AdoMet_MTases"/>
    <property type="match status" value="1"/>
</dbReference>
<comment type="caution">
    <text evidence="2">The sequence shown here is derived from an EMBL/GenBank/DDBJ whole genome shotgun (WGS) entry which is preliminary data.</text>
</comment>
<reference evidence="2 3" key="1">
    <citation type="journal article" date="2015" name="Nature">
        <title>rRNA introns, odd ribosomes, and small enigmatic genomes across a large radiation of phyla.</title>
        <authorList>
            <person name="Brown C.T."/>
            <person name="Hug L.A."/>
            <person name="Thomas B.C."/>
            <person name="Sharon I."/>
            <person name="Castelle C.J."/>
            <person name="Singh A."/>
            <person name="Wilkins M.J."/>
            <person name="Williams K.H."/>
            <person name="Banfield J.F."/>
        </authorList>
    </citation>
    <scope>NUCLEOTIDE SEQUENCE [LARGE SCALE GENOMIC DNA]</scope>
</reference>
<evidence type="ECO:0000313" key="3">
    <source>
        <dbReference type="Proteomes" id="UP000034835"/>
    </source>
</evidence>
<dbReference type="InterPro" id="IPR029063">
    <property type="entry name" value="SAM-dependent_MTases_sf"/>
</dbReference>
<dbReference type="GO" id="GO:0032259">
    <property type="term" value="P:methylation"/>
    <property type="evidence" value="ECO:0007669"/>
    <property type="project" value="UniProtKB-KW"/>
</dbReference>
<keyword evidence="2" id="KW-0808">Transferase</keyword>
<proteinExistence type="predicted"/>
<dbReference type="Proteomes" id="UP000034835">
    <property type="component" value="Unassembled WGS sequence"/>
</dbReference>
<dbReference type="Pfam" id="PF08241">
    <property type="entry name" value="Methyltransf_11"/>
    <property type="match status" value="1"/>
</dbReference>
<protein>
    <submittedName>
        <fullName evidence="2">Methyltransferase type 11</fullName>
    </submittedName>
</protein>
<dbReference type="EMBL" id="LCJG01000033">
    <property type="protein sequence ID" value="KKT72562.1"/>
    <property type="molecule type" value="Genomic_DNA"/>
</dbReference>
<accession>A0A0G1LUT1</accession>
<feature type="domain" description="Methyltransferase type 11" evidence="1">
    <location>
        <begin position="36"/>
        <end position="113"/>
    </location>
</feature>
<name>A0A0G1LUT1_9BACT</name>
<sequence>MNNMISDWVVRLHQKKVKYLYGLIAPFLKKGGKIMDLGCGSGELTKKISDLGFQITAVDVVNKVKVAGVEPVIYDGKKLPFGDKEFDQVLLITVLHHVPEYRELLKEVGRVSREVIIVEDVFENWWDRVNIWFWDSLLNLEFFGHPHNNKNDEGWKRVFRELGWKLREERQGTIRELIYAFKQRAYWLATK</sequence>
<dbReference type="GO" id="GO:0008757">
    <property type="term" value="F:S-adenosylmethionine-dependent methyltransferase activity"/>
    <property type="evidence" value="ECO:0007669"/>
    <property type="project" value="InterPro"/>
</dbReference>
<dbReference type="STRING" id="1618384.UW68_C0033G0009"/>
<dbReference type="SUPFAM" id="SSF53335">
    <property type="entry name" value="S-adenosyl-L-methionine-dependent methyltransferases"/>
    <property type="match status" value="1"/>
</dbReference>
<gene>
    <name evidence="2" type="ORF">UW68_C0033G0009</name>
</gene>
<keyword evidence="2" id="KW-0489">Methyltransferase</keyword>
<evidence type="ECO:0000313" key="2">
    <source>
        <dbReference type="EMBL" id="KKT72562.1"/>
    </source>
</evidence>
<dbReference type="InterPro" id="IPR013216">
    <property type="entry name" value="Methyltransf_11"/>
</dbReference>
<dbReference type="Gene3D" id="3.40.50.150">
    <property type="entry name" value="Vaccinia Virus protein VP39"/>
    <property type="match status" value="1"/>
</dbReference>
<organism evidence="2 3">
    <name type="scientific">Candidatus Collierbacteria bacterium GW2011_GWB1_44_6</name>
    <dbReference type="NCBI Taxonomy" id="1618384"/>
    <lineage>
        <taxon>Bacteria</taxon>
        <taxon>Candidatus Collieribacteriota</taxon>
    </lineage>
</organism>
<evidence type="ECO:0000259" key="1">
    <source>
        <dbReference type="Pfam" id="PF08241"/>
    </source>
</evidence>